<sequence>MATKPVLCSIFILILSQILMFQIQATHHNNDDDDGEEYKFLQSVDHNPRQRMKREKLSHFKFYWHDILTGQNPSAVTIVSPPRLMANGFGMMRMMDNPLTLGPELGSKLVGRAQGIYASASQEEIGLLMTMNLAFTEGKYNGSTITVMGRNPVLHTVREMPVIGGSGLFRFARGYAQARTQWFDMNSGDATVEYNVYVLHY</sequence>
<protein>
    <recommendedName>
        <fullName evidence="4">Dirigent protein</fullName>
    </recommendedName>
</protein>
<dbReference type="Gene3D" id="2.40.480.10">
    <property type="entry name" value="Allene oxide cyclase-like"/>
    <property type="match status" value="1"/>
</dbReference>
<comment type="similarity">
    <text evidence="1 4">Belongs to the plant dirigent protein family.</text>
</comment>
<dbReference type="EMBL" id="OX459122">
    <property type="protein sequence ID" value="CAI9106791.1"/>
    <property type="molecule type" value="Genomic_DNA"/>
</dbReference>
<proteinExistence type="inferred from homology"/>
<keyword evidence="6" id="KW-1185">Reference proteome</keyword>
<evidence type="ECO:0000256" key="1">
    <source>
        <dbReference type="ARBA" id="ARBA00010746"/>
    </source>
</evidence>
<dbReference type="PANTHER" id="PTHR21495">
    <property type="entry name" value="NUCLEOPORIN-RELATED"/>
    <property type="match status" value="1"/>
</dbReference>
<organism evidence="5 6">
    <name type="scientific">Oldenlandia corymbosa var. corymbosa</name>
    <dbReference type="NCBI Taxonomy" id="529605"/>
    <lineage>
        <taxon>Eukaryota</taxon>
        <taxon>Viridiplantae</taxon>
        <taxon>Streptophyta</taxon>
        <taxon>Embryophyta</taxon>
        <taxon>Tracheophyta</taxon>
        <taxon>Spermatophyta</taxon>
        <taxon>Magnoliopsida</taxon>
        <taxon>eudicotyledons</taxon>
        <taxon>Gunneridae</taxon>
        <taxon>Pentapetalae</taxon>
        <taxon>asterids</taxon>
        <taxon>lamiids</taxon>
        <taxon>Gentianales</taxon>
        <taxon>Rubiaceae</taxon>
        <taxon>Rubioideae</taxon>
        <taxon>Spermacoceae</taxon>
        <taxon>Hedyotis-Oldenlandia complex</taxon>
        <taxon>Oldenlandia</taxon>
    </lineage>
</organism>
<dbReference type="Pfam" id="PF03018">
    <property type="entry name" value="Dirigent"/>
    <property type="match status" value="1"/>
</dbReference>
<evidence type="ECO:0000256" key="3">
    <source>
        <dbReference type="ARBA" id="ARBA00022525"/>
    </source>
</evidence>
<evidence type="ECO:0000313" key="5">
    <source>
        <dbReference type="EMBL" id="CAI9106791.1"/>
    </source>
</evidence>
<dbReference type="GO" id="GO:0048046">
    <property type="term" value="C:apoplast"/>
    <property type="evidence" value="ECO:0007669"/>
    <property type="project" value="UniProtKB-SubCell"/>
</dbReference>
<comment type="subcellular location">
    <subcellularLocation>
        <location evidence="4">Secreted</location>
        <location evidence="4">Extracellular space</location>
        <location evidence="4">Apoplast</location>
    </subcellularLocation>
</comment>
<dbReference type="Proteomes" id="UP001161247">
    <property type="component" value="Chromosome 5"/>
</dbReference>
<keyword evidence="3 4" id="KW-0964">Secreted</keyword>
<dbReference type="InterPro" id="IPR004265">
    <property type="entry name" value="Dirigent"/>
</dbReference>
<comment type="function">
    <text evidence="4">Dirigent proteins impart stereoselectivity on the phenoxy radical-coupling reaction, yielding optically active lignans from two molecules of coniferyl alcohol in the biosynthesis of lignans, flavonolignans, and alkaloids and thus plays a central role in plant secondary metabolism.</text>
</comment>
<dbReference type="InterPro" id="IPR044859">
    <property type="entry name" value="Allene_oxi_cyc_Dirigent"/>
</dbReference>
<evidence type="ECO:0000313" key="6">
    <source>
        <dbReference type="Proteomes" id="UP001161247"/>
    </source>
</evidence>
<dbReference type="GO" id="GO:0009699">
    <property type="term" value="P:phenylpropanoid biosynthetic process"/>
    <property type="evidence" value="ECO:0007669"/>
    <property type="project" value="UniProtKB-ARBA"/>
</dbReference>
<gene>
    <name evidence="5" type="ORF">OLC1_LOCUS15238</name>
</gene>
<keyword evidence="4" id="KW-0732">Signal</keyword>
<dbReference type="AlphaFoldDB" id="A0AAV1DI33"/>
<accession>A0AAV1DI33</accession>
<feature type="chain" id="PRO_5043086189" description="Dirigent protein" evidence="4">
    <location>
        <begin position="26"/>
        <end position="201"/>
    </location>
</feature>
<comment type="subunit">
    <text evidence="2 4">Homodimer.</text>
</comment>
<evidence type="ECO:0000256" key="4">
    <source>
        <dbReference type="RuleBase" id="RU363099"/>
    </source>
</evidence>
<evidence type="ECO:0000256" key="2">
    <source>
        <dbReference type="ARBA" id="ARBA00011738"/>
    </source>
</evidence>
<name>A0AAV1DI33_OLDCO</name>
<feature type="signal peptide" evidence="4">
    <location>
        <begin position="1"/>
        <end position="25"/>
    </location>
</feature>
<reference evidence="5" key="1">
    <citation type="submission" date="2023-03" db="EMBL/GenBank/DDBJ databases">
        <authorList>
            <person name="Julca I."/>
        </authorList>
    </citation>
    <scope>NUCLEOTIDE SEQUENCE</scope>
</reference>
<keyword evidence="4" id="KW-0052">Apoplast</keyword>